<keyword evidence="2" id="KW-1133">Transmembrane helix</keyword>
<organism evidence="4 5">
    <name type="scientific">Mammaliicoccus vitulinus</name>
    <dbReference type="NCBI Taxonomy" id="71237"/>
    <lineage>
        <taxon>Bacteria</taxon>
        <taxon>Bacillati</taxon>
        <taxon>Bacillota</taxon>
        <taxon>Bacilli</taxon>
        <taxon>Bacillales</taxon>
        <taxon>Staphylococcaceae</taxon>
        <taxon>Mammaliicoccus</taxon>
    </lineage>
</organism>
<dbReference type="InterPro" id="IPR052169">
    <property type="entry name" value="CW_Biosynth-Accessory"/>
</dbReference>
<keyword evidence="2" id="KW-0812">Transmembrane</keyword>
<dbReference type="Proteomes" id="UP000627155">
    <property type="component" value="Chromosome"/>
</dbReference>
<protein>
    <submittedName>
        <fullName evidence="4">CapA family protein</fullName>
    </submittedName>
</protein>
<dbReference type="RefSeq" id="WP_103323563.1">
    <property type="nucleotide sequence ID" value="NZ_CBCPHH010000010.1"/>
</dbReference>
<feature type="domain" description="Capsule synthesis protein CapA" evidence="3">
    <location>
        <begin position="60"/>
        <end position="279"/>
    </location>
</feature>
<dbReference type="InterPro" id="IPR019079">
    <property type="entry name" value="Capsule_synth_CapA"/>
</dbReference>
<gene>
    <name evidence="4" type="ORF">I6J37_03255</name>
</gene>
<sequence length="350" mass="39473">MAKKLTIGEQILKKSKKHKKQTSKHIVILLVILVCFMIFGNYIYKGKNIFGSLKEDDKLVVTYLGNINLAEKGQKESLSKILSPLKNLTNNSNYTSANLKLSSSNPEKDIKDIKTLSNNNINSLTLGNSNNMNFKNTQSIFKSIDQSNPNLLSDEGINIINNNISKQFHQGKEIATVSFSDTSSKFIDASENNTSIKLNPKTFIPLIKDLDKNNDLVIVRVNWGVPDERTVSERQREYAHALVDAGADVIIGNNNVIQKIESYKDSHIFYSLGNLTSQDFLSKNNESIIVQQEIEKEKLKTKVIPVNFKGGYLSNNNDNIIKNNQMLNYIKDSSMEWTTKKGEFINETSK</sequence>
<dbReference type="EMBL" id="CP069486">
    <property type="protein sequence ID" value="QRO85731.1"/>
    <property type="molecule type" value="Genomic_DNA"/>
</dbReference>
<dbReference type="SMART" id="SM00854">
    <property type="entry name" value="PGA_cap"/>
    <property type="match status" value="1"/>
</dbReference>
<proteinExistence type="inferred from homology"/>
<evidence type="ECO:0000259" key="3">
    <source>
        <dbReference type="SMART" id="SM00854"/>
    </source>
</evidence>
<keyword evidence="2" id="KW-0472">Membrane</keyword>
<evidence type="ECO:0000256" key="2">
    <source>
        <dbReference type="SAM" id="Phobius"/>
    </source>
</evidence>
<accession>A0ABX7HGI0</accession>
<dbReference type="InterPro" id="IPR029052">
    <property type="entry name" value="Metallo-depent_PP-like"/>
</dbReference>
<evidence type="ECO:0000313" key="5">
    <source>
        <dbReference type="Proteomes" id="UP000627155"/>
    </source>
</evidence>
<dbReference type="Pfam" id="PF09587">
    <property type="entry name" value="PGA_cap"/>
    <property type="match status" value="1"/>
</dbReference>
<name>A0ABX7HGI0_9STAP</name>
<keyword evidence="5" id="KW-1185">Reference proteome</keyword>
<comment type="similarity">
    <text evidence="1">Belongs to the CapA family.</text>
</comment>
<evidence type="ECO:0000256" key="1">
    <source>
        <dbReference type="ARBA" id="ARBA00005662"/>
    </source>
</evidence>
<dbReference type="PANTHER" id="PTHR33393:SF13">
    <property type="entry name" value="PGA BIOSYNTHESIS PROTEIN CAPA"/>
    <property type="match status" value="1"/>
</dbReference>
<dbReference type="SUPFAM" id="SSF56300">
    <property type="entry name" value="Metallo-dependent phosphatases"/>
    <property type="match status" value="1"/>
</dbReference>
<reference evidence="4 5" key="1">
    <citation type="submission" date="2021-02" db="EMBL/GenBank/DDBJ databases">
        <title>FDA dAtabase for Regulatory Grade micrObial Sequences (FDA-ARGOS): Supporting development and validation of Infectious Disease Dx tests.</title>
        <authorList>
            <person name="Sproer C."/>
            <person name="Gronow S."/>
            <person name="Severitt S."/>
            <person name="Schroder I."/>
            <person name="Tallon L."/>
            <person name="Sadzewicz L."/>
            <person name="Zhao X."/>
            <person name="Boylan J."/>
            <person name="Ott S."/>
            <person name="Bowen H."/>
            <person name="Vavikolanu K."/>
            <person name="Mehta A."/>
            <person name="Aluvathingal J."/>
            <person name="Nadendla S."/>
            <person name="Lowell S."/>
            <person name="Myers T."/>
            <person name="Yan Y."/>
            <person name="Sichtig H."/>
        </authorList>
    </citation>
    <scope>NUCLEOTIDE SEQUENCE [LARGE SCALE GENOMIC DNA]</scope>
    <source>
        <strain evidence="4 5">FDAARGOS_1207</strain>
    </source>
</reference>
<feature type="transmembrane region" description="Helical" evidence="2">
    <location>
        <begin position="26"/>
        <end position="44"/>
    </location>
</feature>
<dbReference type="PANTHER" id="PTHR33393">
    <property type="entry name" value="POLYGLUTAMINE SYNTHESIS ACCESSORY PROTEIN RV0574C-RELATED"/>
    <property type="match status" value="1"/>
</dbReference>
<evidence type="ECO:0000313" key="4">
    <source>
        <dbReference type="EMBL" id="QRO85731.1"/>
    </source>
</evidence>